<evidence type="ECO:0000259" key="6">
    <source>
        <dbReference type="Pfam" id="PF01370"/>
    </source>
</evidence>
<dbReference type="GO" id="GO:0005737">
    <property type="term" value="C:cytoplasm"/>
    <property type="evidence" value="ECO:0007669"/>
    <property type="project" value="TreeGrafter"/>
</dbReference>
<dbReference type="Pfam" id="PF01370">
    <property type="entry name" value="Epimerase"/>
    <property type="match status" value="1"/>
</dbReference>
<dbReference type="InterPro" id="IPR001509">
    <property type="entry name" value="Epimerase_deHydtase"/>
</dbReference>
<keyword evidence="3" id="KW-0520">NAD</keyword>
<dbReference type="AlphaFoldDB" id="A0AAU8NJL9"/>
<comment type="cofactor">
    <cofactor evidence="1">
        <name>NAD(+)</name>
        <dbReference type="ChEBI" id="CHEBI:57540"/>
    </cofactor>
</comment>
<feature type="transmembrane region" description="Helical" evidence="5">
    <location>
        <begin position="53"/>
        <end position="73"/>
    </location>
</feature>
<dbReference type="GO" id="GO:0042732">
    <property type="term" value="P:D-xylose metabolic process"/>
    <property type="evidence" value="ECO:0007669"/>
    <property type="project" value="InterPro"/>
</dbReference>
<dbReference type="GO" id="GO:0070403">
    <property type="term" value="F:NAD+ binding"/>
    <property type="evidence" value="ECO:0007669"/>
    <property type="project" value="InterPro"/>
</dbReference>
<dbReference type="InterPro" id="IPR044516">
    <property type="entry name" value="UXS-like"/>
</dbReference>
<dbReference type="InterPro" id="IPR036291">
    <property type="entry name" value="NAD(P)-bd_dom_sf"/>
</dbReference>
<evidence type="ECO:0000313" key="7">
    <source>
        <dbReference type="EMBL" id="XCP97152.1"/>
    </source>
</evidence>
<reference evidence="7" key="1">
    <citation type="submission" date="2024-05" db="EMBL/GenBank/DDBJ databases">
        <title>Draft genome assemblies of 36 bacteria isolated from hibernating arctic ground squirrels.</title>
        <authorList>
            <person name="McKee H."/>
            <person name="Mullen L."/>
            <person name="Drown D.M."/>
            <person name="Duddleston K.N."/>
        </authorList>
    </citation>
    <scope>NUCLEOTIDE SEQUENCE</scope>
    <source>
        <strain evidence="7">AN1007</strain>
    </source>
</reference>
<dbReference type="GO" id="GO:0048040">
    <property type="term" value="F:UDP-glucuronate decarboxylase activity"/>
    <property type="evidence" value="ECO:0007669"/>
    <property type="project" value="TreeGrafter"/>
</dbReference>
<evidence type="ECO:0000256" key="3">
    <source>
        <dbReference type="ARBA" id="ARBA00023027"/>
    </source>
</evidence>
<organism evidence="7">
    <name type="scientific">Paenibacillus sp. AN1007</name>
    <dbReference type="NCBI Taxonomy" id="3151385"/>
    <lineage>
        <taxon>Bacteria</taxon>
        <taxon>Bacillati</taxon>
        <taxon>Bacillota</taxon>
        <taxon>Bacilli</taxon>
        <taxon>Bacillales</taxon>
        <taxon>Paenibacillaceae</taxon>
        <taxon>Paenibacillus</taxon>
    </lineage>
</organism>
<dbReference type="SUPFAM" id="SSF51735">
    <property type="entry name" value="NAD(P)-binding Rossmann-fold domains"/>
    <property type="match status" value="1"/>
</dbReference>
<keyword evidence="4" id="KW-0456">Lyase</keyword>
<keyword evidence="5" id="KW-0812">Transmembrane</keyword>
<evidence type="ECO:0000256" key="5">
    <source>
        <dbReference type="SAM" id="Phobius"/>
    </source>
</evidence>
<sequence length="381" mass="43159">MENMGLDSIEHDQSRTFNLHWEPGFFGNEIIEEDLNYITQKLEQRHLFSGCRFLITGGGGFIGYYLVLALLHINRSGMPIKHITVLDRFPKGIPSWLERLQAVGEPLTAAVFDVTTDSFSDYISGTDYIFHMASIASPSFYRKYPLRTLEANVFGLQRLLHACLSHQPKGILYFSSSEIYGNPDPEYIPTSEQYNGNVATIGPRACYDESKRMGETICSLYYQEHQLPVRIVRPFNNYGPGLELSDQRAAADFAKAIKEKRAIDILSDGTPTRTYCYIADAIVGYFKVITHSEFDVFNIGADSQEISVSRLAQLFAECSRVLTGYFPAVTYQKSADPHYLTHNPQRRCPSIEKARKLLRFNPEIGLEQGIRRYLISCGVGR</sequence>
<evidence type="ECO:0000256" key="2">
    <source>
        <dbReference type="ARBA" id="ARBA00022793"/>
    </source>
</evidence>
<evidence type="ECO:0000256" key="4">
    <source>
        <dbReference type="ARBA" id="ARBA00023239"/>
    </source>
</evidence>
<dbReference type="Gene3D" id="3.40.50.720">
    <property type="entry name" value="NAD(P)-binding Rossmann-like Domain"/>
    <property type="match status" value="1"/>
</dbReference>
<dbReference type="PANTHER" id="PTHR43078">
    <property type="entry name" value="UDP-GLUCURONIC ACID DECARBOXYLASE-RELATED"/>
    <property type="match status" value="1"/>
</dbReference>
<gene>
    <name evidence="7" type="ORF">ABXS70_10805</name>
</gene>
<name>A0AAU8NJL9_9BACL</name>
<keyword evidence="5" id="KW-0472">Membrane</keyword>
<keyword evidence="2" id="KW-0210">Decarboxylase</keyword>
<protein>
    <submittedName>
        <fullName evidence="7">NAD-dependent epimerase/dehydratase family protein</fullName>
    </submittedName>
</protein>
<accession>A0AAU8NJL9</accession>
<keyword evidence="5" id="KW-1133">Transmembrane helix</keyword>
<feature type="domain" description="NAD-dependent epimerase/dehydratase" evidence="6">
    <location>
        <begin position="54"/>
        <end position="300"/>
    </location>
</feature>
<proteinExistence type="predicted"/>
<evidence type="ECO:0000256" key="1">
    <source>
        <dbReference type="ARBA" id="ARBA00001911"/>
    </source>
</evidence>
<dbReference type="RefSeq" id="WP_366295722.1">
    <property type="nucleotide sequence ID" value="NZ_CP159992.1"/>
</dbReference>
<dbReference type="PANTHER" id="PTHR43078:SF6">
    <property type="entry name" value="UDP-GLUCURONIC ACID DECARBOXYLASE 1"/>
    <property type="match status" value="1"/>
</dbReference>
<dbReference type="EMBL" id="CP159992">
    <property type="protein sequence ID" value="XCP97152.1"/>
    <property type="molecule type" value="Genomic_DNA"/>
</dbReference>